<name>A0A7G1IK27_MYCKA</name>
<dbReference type="Proteomes" id="UP000516380">
    <property type="component" value="Chromosome"/>
</dbReference>
<dbReference type="AlphaFoldDB" id="A0A7G1IK27"/>
<protein>
    <submittedName>
        <fullName evidence="2">Uncharacterized protein</fullName>
    </submittedName>
</protein>
<keyword evidence="3" id="KW-1185">Reference proteome</keyword>
<feature type="region of interest" description="Disordered" evidence="1">
    <location>
        <begin position="181"/>
        <end position="253"/>
    </location>
</feature>
<accession>A0A7G1IK27</accession>
<gene>
    <name evidence="2" type="ORF">NIIDMKKI_53010</name>
</gene>
<dbReference type="EMBL" id="AP023343">
    <property type="protein sequence ID" value="BCI90095.1"/>
    <property type="molecule type" value="Genomic_DNA"/>
</dbReference>
<feature type="compositionally biased region" description="Pro residues" evidence="1">
    <location>
        <begin position="212"/>
        <end position="234"/>
    </location>
</feature>
<proteinExistence type="predicted"/>
<evidence type="ECO:0000313" key="2">
    <source>
        <dbReference type="EMBL" id="BCI90095.1"/>
    </source>
</evidence>
<reference evidence="2 3" key="1">
    <citation type="submission" date="2020-07" db="EMBL/GenBank/DDBJ databases">
        <title>Mycobacterium kansasii (former subtype) with zoonotic potential isolated from diseased indoor pet cat, Japan.</title>
        <authorList>
            <person name="Fukano H."/>
            <person name="Terazono T."/>
            <person name="Hoshino Y."/>
        </authorList>
    </citation>
    <scope>NUCLEOTIDE SEQUENCE [LARGE SCALE GENOMIC DNA]</scope>
    <source>
        <strain evidence="2 3">Kuro-I</strain>
    </source>
</reference>
<evidence type="ECO:0000313" key="3">
    <source>
        <dbReference type="Proteomes" id="UP000516380"/>
    </source>
</evidence>
<sequence length="278" mass="29825">MGRASGRPQPGLQRNDTAVRTVLQQAGPAAAEVRQLFDRVNPTLPVLLSNLIGVGQVAVSYHPAIEQLLVLLPQAVATIQAIGVPNRNTKQGYKGVFLSFNMRLNLPPPCTTGYLPAQQRRVPSWEDYPDRPAGDLYCRVPQDSPNNVRGVRNTPCVGHPANAPRRSRCVRAMRAMFRSTTATTGRATRTPHCRASPFRNCPRRTARAGRPAPAPPPGAPPAPSAPAPAPPPFPIAAAEYDPATGTYVGPDGQVYTRSDLAAAGGKERTWQSMLLPPN</sequence>
<organism evidence="2 3">
    <name type="scientific">Mycobacterium kansasii</name>
    <dbReference type="NCBI Taxonomy" id="1768"/>
    <lineage>
        <taxon>Bacteria</taxon>
        <taxon>Bacillati</taxon>
        <taxon>Actinomycetota</taxon>
        <taxon>Actinomycetes</taxon>
        <taxon>Mycobacteriales</taxon>
        <taxon>Mycobacteriaceae</taxon>
        <taxon>Mycobacterium</taxon>
    </lineage>
</organism>
<feature type="compositionally biased region" description="Low complexity" evidence="1">
    <location>
        <begin position="181"/>
        <end position="190"/>
    </location>
</feature>
<evidence type="ECO:0000256" key="1">
    <source>
        <dbReference type="SAM" id="MobiDB-lite"/>
    </source>
</evidence>